<protein>
    <submittedName>
        <fullName evidence="1">AP2/B3-like transcriptional factor family protein</fullName>
    </submittedName>
</protein>
<reference evidence="1" key="1">
    <citation type="journal article" date="2019" name="Science">
        <title>Mutation of a bHLH transcription factor allowed almond domestication.</title>
        <authorList>
            <person name="Sanchez-Perez R."/>
            <person name="Pavan S."/>
            <person name="Mazzeo R."/>
            <person name="Moldovan C."/>
            <person name="Aiese Cigliano R."/>
            <person name="Del Cueto J."/>
            <person name="Ricciardi F."/>
            <person name="Lotti C."/>
            <person name="Ricciardi L."/>
            <person name="Dicenta F."/>
            <person name="Lopez-Marques R.L."/>
            <person name="Lindberg Moller B."/>
        </authorList>
    </citation>
    <scope>NUCLEOTIDE SEQUENCE</scope>
</reference>
<dbReference type="AlphaFoldDB" id="A0A4Y1S195"/>
<dbReference type="EMBL" id="AP019304">
    <property type="protein sequence ID" value="BBH09938.1"/>
    <property type="molecule type" value="Genomic_DNA"/>
</dbReference>
<gene>
    <name evidence="1" type="ORF">Prudu_022592</name>
</gene>
<sequence length="184" mass="20286">NSPPPPSYCSQRRFLGRRRRIRPPLGVAPVQKNRAILLFPSQPIPAAGTTCARRKCKNPTTNLTQNSRSSISLLRPPFLAIKVEILGNVQFIWETLPKFRQNVSVLVSGPGIGVMSGISKGSSRVFGKIRGLSSILIRTRSSLILIIQLHQDLKILDDDIDMRAGSLSGTILINKRSDLKILDP</sequence>
<accession>A0A4Y1S195</accession>
<organism evidence="1">
    <name type="scientific">Prunus dulcis</name>
    <name type="common">Almond</name>
    <name type="synonym">Amygdalus dulcis</name>
    <dbReference type="NCBI Taxonomy" id="3755"/>
    <lineage>
        <taxon>Eukaryota</taxon>
        <taxon>Viridiplantae</taxon>
        <taxon>Streptophyta</taxon>
        <taxon>Embryophyta</taxon>
        <taxon>Tracheophyta</taxon>
        <taxon>Spermatophyta</taxon>
        <taxon>Magnoliopsida</taxon>
        <taxon>eudicotyledons</taxon>
        <taxon>Gunneridae</taxon>
        <taxon>Pentapetalae</taxon>
        <taxon>rosids</taxon>
        <taxon>fabids</taxon>
        <taxon>Rosales</taxon>
        <taxon>Rosaceae</taxon>
        <taxon>Amygdaloideae</taxon>
        <taxon>Amygdaleae</taxon>
        <taxon>Prunus</taxon>
    </lineage>
</organism>
<feature type="non-terminal residue" evidence="1">
    <location>
        <position position="1"/>
    </location>
</feature>
<evidence type="ECO:0000313" key="1">
    <source>
        <dbReference type="EMBL" id="BBH09938.1"/>
    </source>
</evidence>
<proteinExistence type="predicted"/>
<name>A0A4Y1S195_PRUDU</name>